<dbReference type="OrthoDB" id="7301144at2"/>
<dbReference type="InParanoid" id="A0A1B1YSX2"/>
<dbReference type="InterPro" id="IPR036291">
    <property type="entry name" value="NAD(P)-bd_dom_sf"/>
</dbReference>
<evidence type="ECO:0000259" key="4">
    <source>
        <dbReference type="SMART" id="SM00822"/>
    </source>
</evidence>
<dbReference type="AlphaFoldDB" id="A0A1B1YSX2"/>
<dbReference type="STRING" id="1810504.PG2T_05795"/>
<dbReference type="NCBIfam" id="NF006565">
    <property type="entry name" value="PRK09072.1"/>
    <property type="match status" value="1"/>
</dbReference>
<dbReference type="PRINTS" id="PR00081">
    <property type="entry name" value="GDHRDH"/>
</dbReference>
<dbReference type="PROSITE" id="PS00061">
    <property type="entry name" value="ADH_SHORT"/>
    <property type="match status" value="1"/>
</dbReference>
<name>A0A1B1YSX2_9GAMM</name>
<evidence type="ECO:0000256" key="1">
    <source>
        <dbReference type="ARBA" id="ARBA00006484"/>
    </source>
</evidence>
<dbReference type="PANTHER" id="PTHR44196:SF1">
    <property type="entry name" value="DEHYDROGENASE_REDUCTASE SDR FAMILY MEMBER 7B"/>
    <property type="match status" value="1"/>
</dbReference>
<dbReference type="Proteomes" id="UP000092952">
    <property type="component" value="Chromosome"/>
</dbReference>
<proteinExistence type="inferred from homology"/>
<dbReference type="Pfam" id="PF00106">
    <property type="entry name" value="adh_short"/>
    <property type="match status" value="1"/>
</dbReference>
<dbReference type="Gene3D" id="3.40.50.720">
    <property type="entry name" value="NAD(P)-binding Rossmann-like Domain"/>
    <property type="match status" value="1"/>
</dbReference>
<protein>
    <recommendedName>
        <fullName evidence="4">Ketoreductase domain-containing protein</fullName>
    </recommendedName>
</protein>
<dbReference type="RefSeq" id="WP_068803372.1">
    <property type="nucleotide sequence ID" value="NZ_CP014671.1"/>
</dbReference>
<sequence length="262" mass="27078">MDLNGKTAVLTGAAGGIGSAMAEALAGAGVRLVLVGRNAQALQALAGRLGGQHLTVTADLASDEGRQRVQRCCAALPDGIDILINNAGISAFGSFDAQTPALLTELLTTNLLAPMLLTGQLLALLRQAPRGLIVNVGSAFGAIGYPGFVGYSASKFGLRGFSEALRRELADSSVGVLHLAPRATATAINDARVNALNAALGNRIDSPAVVADALVRQLRSERPRAGIGRPERLFAFLNGLLPGLLDRALARQLPVIRRILAP</sequence>
<comment type="similarity">
    <text evidence="1 3">Belongs to the short-chain dehydrogenases/reductases (SDR) family.</text>
</comment>
<dbReference type="PANTHER" id="PTHR44196">
    <property type="entry name" value="DEHYDROGENASE/REDUCTASE SDR FAMILY MEMBER 7B"/>
    <property type="match status" value="1"/>
</dbReference>
<dbReference type="SUPFAM" id="SSF51735">
    <property type="entry name" value="NAD(P)-binding Rossmann-fold domains"/>
    <property type="match status" value="1"/>
</dbReference>
<reference evidence="6" key="1">
    <citation type="submission" date="2016-03" db="EMBL/GenBank/DDBJ databases">
        <title>Complete genome sequence of Solimmundus cernigliae, representing a novel lineage of polycyclic aromatic hydrocarbon degraders within the Gammaproteobacteria.</title>
        <authorList>
            <person name="Singleton D.R."/>
            <person name="Dickey A.N."/>
            <person name="Scholl E.H."/>
            <person name="Wright F.A."/>
            <person name="Aitken M.D."/>
        </authorList>
    </citation>
    <scope>NUCLEOTIDE SEQUENCE [LARGE SCALE GENOMIC DNA]</scope>
    <source>
        <strain evidence="6">TR3.2</strain>
    </source>
</reference>
<evidence type="ECO:0000256" key="3">
    <source>
        <dbReference type="RuleBase" id="RU000363"/>
    </source>
</evidence>
<keyword evidence="6" id="KW-1185">Reference proteome</keyword>
<keyword evidence="2" id="KW-0560">Oxidoreductase</keyword>
<dbReference type="InterPro" id="IPR057326">
    <property type="entry name" value="KR_dom"/>
</dbReference>
<dbReference type="InterPro" id="IPR020904">
    <property type="entry name" value="Sc_DH/Rdtase_CS"/>
</dbReference>
<organism evidence="5 6">
    <name type="scientific">Immundisolibacter cernigliae</name>
    <dbReference type="NCBI Taxonomy" id="1810504"/>
    <lineage>
        <taxon>Bacteria</taxon>
        <taxon>Pseudomonadati</taxon>
        <taxon>Pseudomonadota</taxon>
        <taxon>Gammaproteobacteria</taxon>
        <taxon>Immundisolibacterales</taxon>
        <taxon>Immundisolibacteraceae</taxon>
        <taxon>Immundisolibacter</taxon>
    </lineage>
</organism>
<dbReference type="GO" id="GO:0016020">
    <property type="term" value="C:membrane"/>
    <property type="evidence" value="ECO:0007669"/>
    <property type="project" value="TreeGrafter"/>
</dbReference>
<dbReference type="CDD" id="cd05233">
    <property type="entry name" value="SDR_c"/>
    <property type="match status" value="1"/>
</dbReference>
<dbReference type="KEGG" id="gbi:PG2T_05795"/>
<evidence type="ECO:0000313" key="6">
    <source>
        <dbReference type="Proteomes" id="UP000092952"/>
    </source>
</evidence>
<feature type="domain" description="Ketoreductase" evidence="4">
    <location>
        <begin position="6"/>
        <end position="194"/>
    </location>
</feature>
<dbReference type="InterPro" id="IPR002347">
    <property type="entry name" value="SDR_fam"/>
</dbReference>
<dbReference type="EMBL" id="CP014671">
    <property type="protein sequence ID" value="ANX03753.1"/>
    <property type="molecule type" value="Genomic_DNA"/>
</dbReference>
<evidence type="ECO:0000256" key="2">
    <source>
        <dbReference type="ARBA" id="ARBA00023002"/>
    </source>
</evidence>
<dbReference type="PRINTS" id="PR00080">
    <property type="entry name" value="SDRFAMILY"/>
</dbReference>
<dbReference type="SMART" id="SM00822">
    <property type="entry name" value="PKS_KR"/>
    <property type="match status" value="1"/>
</dbReference>
<accession>A0A1B1YSX2</accession>
<dbReference type="GO" id="GO:0016491">
    <property type="term" value="F:oxidoreductase activity"/>
    <property type="evidence" value="ECO:0007669"/>
    <property type="project" value="UniProtKB-KW"/>
</dbReference>
<evidence type="ECO:0000313" key="5">
    <source>
        <dbReference type="EMBL" id="ANX03753.1"/>
    </source>
</evidence>
<gene>
    <name evidence="5" type="ORF">PG2T_05795</name>
</gene>